<sequence>MNEDIGEALARAKWNESVLVNIDDGSGGASSMLLVPKLDRENGGIRWEDAMAGAGASPATAAAIAMEHHILTKIWMFPMLNDERRNAMYETAIQRASEDVVAAERQRQKQQQSIDNIGGNGNGENNHRLGTLDIGSGTGLLALLSSKYLREAWTSSTAAADATETPNAMEFAVTSLEMAGPMADVAKKTVALEKEFRSHEEGKEEVSKARAIATAEVTVIEGHSGQHPPMRGRNGGGGGGDDPPPVRLCTSELLESGLLGEGWLPAMRDAWDRHLLEGAVVLPAGARVYARLVSGISGFVGPHSCLAVGGEGTEPEAPAPNPLPLSRNLRLFTTAAGEGEGDGEGKPSPEAMGMLSDGSYDPISGQKHGVQVEIHADRYLATGSGRGNACGSGSIIRPLSDPIESLDLDVTSPDSIPSPDPSSRSPRRLRFVATDTGRAEGVLFWWELDLYKASESKSHPNLTYTTHPGSDFQDHWHQCLYVFPKGGPSSLEVERGKEYTLLASHTDSRVHFSLRGDTVDRSDGSNDSKRPRPTIPTETVPVVTPRRCWQLNDADRSAKFRDGIRVALQNLREKQSSTGVVLDVSDFSLCGILASLLRAGSVTSVESGSSGLPLAAARVAQIGNSLPLDGSHRFQIVRCHAESLTEEVFKTGGDGDGEDQNHPDPGEDNGVVNLVVGEPYYEMLEGWPIETALNYFYTIRMLKRKKIVRHDALCVPARAVVLACGIQCEDIGRSYRKDLGAPEGKPKHGKEAEPRATVVPHIGGFDHQPIVDCWSYDRHGIPLPLWEYNGVVQVTEVVELGVLDYETDSFLDGPWATAAGDTDRGSNPREMVQARFSKPSGTCHAIAFWVDYEIRMDDRVNDDRNDDGSGVASRSPPFATVSTGFDPDGPKGSSCACAERQIVRILSPPLPVEEGGSLPIPLHDLGT</sequence>
<dbReference type="GO" id="GO:0042054">
    <property type="term" value="F:histone methyltransferase activity"/>
    <property type="evidence" value="ECO:0007669"/>
    <property type="project" value="TreeGrafter"/>
</dbReference>
<proteinExistence type="predicted"/>
<feature type="region of interest" description="Disordered" evidence="2">
    <location>
        <begin position="103"/>
        <end position="130"/>
    </location>
</feature>
<dbReference type="Gene3D" id="3.40.50.150">
    <property type="entry name" value="Vaccinia Virus protein VP39"/>
    <property type="match status" value="2"/>
</dbReference>
<keyword evidence="1" id="KW-0949">S-adenosyl-L-methionine</keyword>
<evidence type="ECO:0008006" key="5">
    <source>
        <dbReference type="Google" id="ProtNLM"/>
    </source>
</evidence>
<evidence type="ECO:0000256" key="2">
    <source>
        <dbReference type="SAM" id="MobiDB-lite"/>
    </source>
</evidence>
<feature type="region of interest" description="Disordered" evidence="2">
    <location>
        <begin position="650"/>
        <end position="669"/>
    </location>
</feature>
<dbReference type="Gene3D" id="2.70.160.11">
    <property type="entry name" value="Hnrnp arginine n-methyltransferase1"/>
    <property type="match status" value="2"/>
</dbReference>
<protein>
    <recommendedName>
        <fullName evidence="5">Protein arginine N-methyltransferase</fullName>
    </recommendedName>
</protein>
<accession>A0A448YWJ7</accession>
<dbReference type="InterPro" id="IPR025799">
    <property type="entry name" value="Arg_MeTrfase"/>
</dbReference>
<evidence type="ECO:0000313" key="4">
    <source>
        <dbReference type="Proteomes" id="UP000291116"/>
    </source>
</evidence>
<keyword evidence="4" id="KW-1185">Reference proteome</keyword>
<reference evidence="3 4" key="1">
    <citation type="submission" date="2019-01" db="EMBL/GenBank/DDBJ databases">
        <authorList>
            <person name="Ferrante I. M."/>
        </authorList>
    </citation>
    <scope>NUCLEOTIDE SEQUENCE [LARGE SCALE GENOMIC DNA]</scope>
    <source>
        <strain evidence="3 4">B856</strain>
    </source>
</reference>
<evidence type="ECO:0000256" key="1">
    <source>
        <dbReference type="ARBA" id="ARBA00022691"/>
    </source>
</evidence>
<dbReference type="Proteomes" id="UP000291116">
    <property type="component" value="Unassembled WGS sequence"/>
</dbReference>
<name>A0A448YWJ7_9STRA</name>
<dbReference type="AlphaFoldDB" id="A0A448YWJ7"/>
<feature type="region of interest" description="Disordered" evidence="2">
    <location>
        <begin position="513"/>
        <end position="538"/>
    </location>
</feature>
<feature type="region of interest" description="Disordered" evidence="2">
    <location>
        <begin position="223"/>
        <end position="243"/>
    </location>
</feature>
<dbReference type="InterPro" id="IPR029063">
    <property type="entry name" value="SAM-dependent_MTases_sf"/>
</dbReference>
<feature type="compositionally biased region" description="Low complexity" evidence="2">
    <location>
        <begin position="412"/>
        <end position="424"/>
    </location>
</feature>
<dbReference type="SUPFAM" id="SSF53335">
    <property type="entry name" value="S-adenosyl-L-methionine-dependent methyltransferases"/>
    <property type="match status" value="1"/>
</dbReference>
<feature type="region of interest" description="Disordered" evidence="2">
    <location>
        <begin position="336"/>
        <end position="360"/>
    </location>
</feature>
<feature type="region of interest" description="Disordered" evidence="2">
    <location>
        <begin position="861"/>
        <end position="893"/>
    </location>
</feature>
<dbReference type="EMBL" id="CAACVS010000019">
    <property type="protein sequence ID" value="VEU34116.1"/>
    <property type="molecule type" value="Genomic_DNA"/>
</dbReference>
<dbReference type="PANTHER" id="PTHR11006:SF4">
    <property type="entry name" value="PROTEIN ARGININE N-METHYLTRANSFERASE 7"/>
    <property type="match status" value="1"/>
</dbReference>
<gene>
    <name evidence="3" type="ORF">PSNMU_V1.4_AUG-EV-PASAV3_0008100</name>
</gene>
<feature type="region of interest" description="Disordered" evidence="2">
    <location>
        <begin position="406"/>
        <end position="428"/>
    </location>
</feature>
<organism evidence="3 4">
    <name type="scientific">Pseudo-nitzschia multistriata</name>
    <dbReference type="NCBI Taxonomy" id="183589"/>
    <lineage>
        <taxon>Eukaryota</taxon>
        <taxon>Sar</taxon>
        <taxon>Stramenopiles</taxon>
        <taxon>Ochrophyta</taxon>
        <taxon>Bacillariophyta</taxon>
        <taxon>Bacillariophyceae</taxon>
        <taxon>Bacillariophycidae</taxon>
        <taxon>Bacillariales</taxon>
        <taxon>Bacillariaceae</taxon>
        <taxon>Pseudo-nitzschia</taxon>
    </lineage>
</organism>
<evidence type="ECO:0000313" key="3">
    <source>
        <dbReference type="EMBL" id="VEU34116.1"/>
    </source>
</evidence>
<feature type="compositionally biased region" description="Basic and acidic residues" evidence="2">
    <location>
        <begin position="517"/>
        <end position="530"/>
    </location>
</feature>
<dbReference type="PANTHER" id="PTHR11006">
    <property type="entry name" value="PROTEIN ARGININE N-METHYLTRANSFERASE"/>
    <property type="match status" value="1"/>
</dbReference>
<dbReference type="GO" id="GO:0016274">
    <property type="term" value="F:protein-arginine N-methyltransferase activity"/>
    <property type="evidence" value="ECO:0007669"/>
    <property type="project" value="InterPro"/>
</dbReference>
<dbReference type="OrthoDB" id="412876at2759"/>